<proteinExistence type="predicted"/>
<feature type="domain" description="TPPC8 second Ig-like" evidence="3">
    <location>
        <begin position="1063"/>
        <end position="1188"/>
    </location>
</feature>
<dbReference type="OrthoDB" id="203724at2759"/>
<dbReference type="InterPro" id="IPR058540">
    <property type="entry name" value="Ig_TPPC8_3rd"/>
</dbReference>
<dbReference type="RefSeq" id="XP_035678675.1">
    <property type="nucleotide sequence ID" value="XM_035822782.1"/>
</dbReference>
<dbReference type="SUPFAM" id="SSF48452">
    <property type="entry name" value="TPR-like"/>
    <property type="match status" value="1"/>
</dbReference>
<dbReference type="PANTHER" id="PTHR12975:SF6">
    <property type="entry name" value="TRAFFICKING PROTEIN PARTICLE COMPLEX SUBUNIT 8"/>
    <property type="match status" value="1"/>
</dbReference>
<dbReference type="OMA" id="HEINMLF"/>
<feature type="compositionally biased region" description="Polar residues" evidence="1">
    <location>
        <begin position="272"/>
        <end position="285"/>
    </location>
</feature>
<dbReference type="Pfam" id="PF24542">
    <property type="entry name" value="Ig_TPPC8_C"/>
    <property type="match status" value="1"/>
</dbReference>
<feature type="compositionally biased region" description="Low complexity" evidence="1">
    <location>
        <begin position="976"/>
        <end position="992"/>
    </location>
</feature>
<feature type="domain" description="TPPC8 third Ig-like" evidence="5">
    <location>
        <begin position="1191"/>
        <end position="1407"/>
    </location>
</feature>
<evidence type="ECO:0000259" key="3">
    <source>
        <dbReference type="Pfam" id="PF24544"/>
    </source>
</evidence>
<feature type="compositionally biased region" description="Low complexity" evidence="1">
    <location>
        <begin position="954"/>
        <end position="968"/>
    </location>
</feature>
<gene>
    <name evidence="7" type="primary">LOC118417276</name>
</gene>
<evidence type="ECO:0000259" key="2">
    <source>
        <dbReference type="Pfam" id="PF24542"/>
    </source>
</evidence>
<dbReference type="Pfam" id="PF24545">
    <property type="entry name" value="Ig_TPPC8_1st"/>
    <property type="match status" value="1"/>
</dbReference>
<protein>
    <submittedName>
        <fullName evidence="7">Trafficking protein particle complex subunit 8-like isoform X1</fullName>
    </submittedName>
</protein>
<feature type="region of interest" description="Disordered" evidence="1">
    <location>
        <begin position="236"/>
        <end position="359"/>
    </location>
</feature>
<sequence length="1603" mass="177526">MAKCSQTAREFIQNAFGPAVAVQCSPDAEQVCQKNNLSFVEMVRPFCKLTTEAHVRDPTNQVHVIHNLRIIMSEMDTQQPVPAMARKMLNDAVSNTQPQTVEGSRADFITVGEYNLQLNSSTPWFEAYRDTFLQVLPLSDHEYLRHLVACVCVVSSKHTDPMAEFTRLSQQQHELQHTSQAKYPKWFTPNTYKYYVLLHDVAEGDDSRAEEVFKGMKSSYGQNGCHLLKVNSRPLNSAKENSAGGPETMTGNLPDPWSQFLNKKDVEHDSPDSGQSGHSTENTDTFPDKVTESEPDQGVTVTPPPETNSVHEPPAEASSEEEKEPEAEVISHPLEQSDDEPELTKSRAETEDSYNANSTDTMNQLNEAARRKGNVPHGLYLTLSDHDRLRIFAHEFAVRGLLPHIERTIRTLNEQLASRKGLHRSFFSATKKWFGGNKQAEKGSGVQSNNGGGIYSEASAEVQLRKLGDLCFLVQMYDLAYTSYHTAKRDYTNDHAWMHAAGSLEMAALSVFMQGSPQRQYPSHYMDSAIQMYNQTCKNPQFATRTTLLSTEILKSMNLFGDAAMQFIKMTSEDSDLRSALLLEQAAHCFTSMKMPMVRKYAFHMILAGHRFSKAGQRKHALRSYSQAMQIYKGKSWTLAEDHINFTIGRQSFNLKQLENAVSAFRHLLINESKQTPTQQTAFLREYLFVFKAITAKTRTSNGGMTEDETDEEEHWLTTSVNEGTTVPGTLPQLPLPYIRTADTRVLLCQESQFPTTTGSRTRATSVSLEQPLDRPTLQKWIELEDLAVRVANNGSLPASYRPTVQCLGKCSNNAHRPVCVVGETLTVEVVFSNPLRIPLVLSDLLLIWRFVPIKYMGPGGEDKQHDMITNENIEPGKMSLAGEVLHTQVIKEFVLAAQETKPARLILVPQQTGELRILGVAYSLGGGSSQQQHVSTSGIAGLQTPPPSPQSQPPAVVTQQPMLSPSPTVTPPGTTPLTSSSNQLVPPTTGSPKPPPKKPSYISSVYVRGKQELEIQGPRLNSTKQERCSTIYGSDRRLDPIVAPSMPLLEVSFLNFPTALLCGEVQQTLVEFTNTGKCTLHRLRVASSNPEFFSFGITQPEEQRTSKYIYKTLPLDGDESGKALSAKMCNVTDVIDVPLPDGTLAPGATACLPMWVRGVNSSGVHEIDFLFYYQSLEKNPKMSHRVLHHTAVVQTSNSLCIRAVAERSRLAQVSSHQDDTNCLVINLGMENLNQINSWNPLSTIQLAPLPLIHDSNITEFTILQVSAASPVWTLTPISTQCNIDMRINGKESILMCFKAQKLKKPCAEDEVVFTNIVYNKEQIDSSVTPCSDFYFRSLYVPSPRPSPSDPNPAMEQPPDEAKVAEDQSKAELEAATKVQLSLMVIWKAFVVDDTGSHVITGQHHLTLDRLDKPASSLAEPEVSYRSLEPVVEQPPITFTKQEEAAVDQGAGDENLSQLVKYTVNHPKESTHSFNTDRLCVVGVTLVVHNCSGCELYIQVETDPTSQNGALMLKSPVHQPTISYLNTFTWISGAALGFSLAAGETRQLTMEACFCRPGVYNLSNINIFAGRGAGKGAEVEVNLEELALQRQNAPSLMVVSNSV</sequence>
<feature type="compositionally biased region" description="Polar residues" evidence="1">
    <location>
        <begin position="930"/>
        <end position="939"/>
    </location>
</feature>
<dbReference type="Pfam" id="PF12739">
    <property type="entry name" value="TRAPPC-Trs85"/>
    <property type="match status" value="1"/>
</dbReference>
<dbReference type="InterPro" id="IPR024420">
    <property type="entry name" value="TRAPP_III_complex_Trs85"/>
</dbReference>
<feature type="domain" description="TPPC8 C-terminal Ig-like" evidence="2">
    <location>
        <begin position="1459"/>
        <end position="1569"/>
    </location>
</feature>
<feature type="compositionally biased region" description="Basic and acidic residues" evidence="1">
    <location>
        <begin position="262"/>
        <end position="271"/>
    </location>
</feature>
<evidence type="ECO:0000259" key="4">
    <source>
        <dbReference type="Pfam" id="PF24545"/>
    </source>
</evidence>
<name>A0A9J7LAR2_BRAFL</name>
<accession>A0A9J7LAR2</accession>
<dbReference type="Pfam" id="PF24546">
    <property type="entry name" value="Ig_TPPC8_3rd"/>
    <property type="match status" value="1"/>
</dbReference>
<dbReference type="PANTHER" id="PTHR12975">
    <property type="entry name" value="TRANSPORT PROTEIN TRAPP"/>
    <property type="match status" value="1"/>
</dbReference>
<dbReference type="InterPro" id="IPR011990">
    <property type="entry name" value="TPR-like_helical_dom_sf"/>
</dbReference>
<dbReference type="InterPro" id="IPR058541">
    <property type="entry name" value="Ig_TPPC8_1st"/>
</dbReference>
<dbReference type="GO" id="GO:1990072">
    <property type="term" value="C:TRAPPIII protein complex"/>
    <property type="evidence" value="ECO:0000318"/>
    <property type="project" value="GO_Central"/>
</dbReference>
<organism evidence="6 7">
    <name type="scientific">Branchiostoma floridae</name>
    <name type="common">Florida lancelet</name>
    <name type="synonym">Amphioxus</name>
    <dbReference type="NCBI Taxonomy" id="7739"/>
    <lineage>
        <taxon>Eukaryota</taxon>
        <taxon>Metazoa</taxon>
        <taxon>Chordata</taxon>
        <taxon>Cephalochordata</taxon>
        <taxon>Leptocardii</taxon>
        <taxon>Amphioxiformes</taxon>
        <taxon>Branchiostomatidae</taxon>
        <taxon>Branchiostoma</taxon>
    </lineage>
</organism>
<dbReference type="Proteomes" id="UP000001554">
    <property type="component" value="Chromosome 6"/>
</dbReference>
<evidence type="ECO:0000259" key="5">
    <source>
        <dbReference type="Pfam" id="PF24546"/>
    </source>
</evidence>
<keyword evidence="6" id="KW-1185">Reference proteome</keyword>
<feature type="domain" description="TPPC8 first Ig-like" evidence="4">
    <location>
        <begin position="773"/>
        <end position="1062"/>
    </location>
</feature>
<evidence type="ECO:0000256" key="1">
    <source>
        <dbReference type="SAM" id="MobiDB-lite"/>
    </source>
</evidence>
<dbReference type="InterPro" id="IPR057651">
    <property type="entry name" value="Ig_TPPC8_C"/>
</dbReference>
<feature type="region of interest" description="Disordered" evidence="1">
    <location>
        <begin position="1343"/>
        <end position="1368"/>
    </location>
</feature>
<feature type="compositionally biased region" description="Acidic residues" evidence="1">
    <location>
        <begin position="318"/>
        <end position="327"/>
    </location>
</feature>
<reference evidence="6" key="1">
    <citation type="journal article" date="2020" name="Nat. Ecol. Evol.">
        <title>Deeply conserved synteny resolves early events in vertebrate evolution.</title>
        <authorList>
            <person name="Simakov O."/>
            <person name="Marletaz F."/>
            <person name="Yue J.X."/>
            <person name="O'Connell B."/>
            <person name="Jenkins J."/>
            <person name="Brandt A."/>
            <person name="Calef R."/>
            <person name="Tung C.H."/>
            <person name="Huang T.K."/>
            <person name="Schmutz J."/>
            <person name="Satoh N."/>
            <person name="Yu J.K."/>
            <person name="Putnam N.H."/>
            <person name="Green R.E."/>
            <person name="Rokhsar D.S."/>
        </authorList>
    </citation>
    <scope>NUCLEOTIDE SEQUENCE [LARGE SCALE GENOMIC DNA]</scope>
    <source>
        <strain evidence="6">S238N-H82</strain>
    </source>
</reference>
<dbReference type="Pfam" id="PF24544">
    <property type="entry name" value="Ig_TPPC8_2nd"/>
    <property type="match status" value="1"/>
</dbReference>
<dbReference type="GeneID" id="118417276"/>
<feature type="region of interest" description="Disordered" evidence="1">
    <location>
        <begin position="930"/>
        <end position="1001"/>
    </location>
</feature>
<evidence type="ECO:0000313" key="6">
    <source>
        <dbReference type="Proteomes" id="UP000001554"/>
    </source>
</evidence>
<dbReference type="InterPro" id="IPR058538">
    <property type="entry name" value="Ig_TPPC8_2nd"/>
</dbReference>
<evidence type="ECO:0000313" key="7">
    <source>
        <dbReference type="RefSeq" id="XP_035678675.1"/>
    </source>
</evidence>
<dbReference type="KEGG" id="bfo:118417276"/>
<reference evidence="7" key="2">
    <citation type="submission" date="2025-08" db="UniProtKB">
        <authorList>
            <consortium name="RefSeq"/>
        </authorList>
    </citation>
    <scope>IDENTIFICATION</scope>
    <source>
        <strain evidence="7">S238N-H82</strain>
        <tissue evidence="7">Testes</tissue>
    </source>
</reference>